<dbReference type="AlphaFoldDB" id="A0A859DRC9"/>
<sequence>MWVQKYWMDNGRCFTSERITDGYGAQQQWGGTKENVDTKFDRIPAYVILNDGLSGDTDGESEVAELSDDDAWYGKLKSYNIDALRKGMNQITWMSGVDPESSQNFRYVPGALWDIKADPSQASGDSNAATVHVGTISNGFEYSAAFQNSLSNIKQDMRDLLGIPDLNQESTKDMITSGKGLKALYWPLICRCEEKMASWKPALEWLAELLLSAADAFPALHQVYGDFKAAPYAITIDNQYPLPEDEGDEKQLDLSEVNDKTRSAKSYIMKWGGAATKGTDPDDADAELEQIAKEQQMFNDSFVAEPELIGGAE</sequence>
<dbReference type="Proteomes" id="UP000501316">
    <property type="component" value="Chromosome"/>
</dbReference>
<protein>
    <submittedName>
        <fullName evidence="1">Phage portal protein</fullName>
    </submittedName>
</protein>
<evidence type="ECO:0000313" key="3">
    <source>
        <dbReference type="Proteomes" id="UP000501316"/>
    </source>
</evidence>
<dbReference type="RefSeq" id="WP_086035382.1">
    <property type="nucleotide sequence ID" value="NZ_CP046051.1"/>
</dbReference>
<name>A0A859DRC9_9FIRM</name>
<dbReference type="Proteomes" id="UP000509623">
    <property type="component" value="Chromosome"/>
</dbReference>
<evidence type="ECO:0000313" key="2">
    <source>
        <dbReference type="EMBL" id="QKO30692.1"/>
    </source>
</evidence>
<evidence type="ECO:0000313" key="4">
    <source>
        <dbReference type="Proteomes" id="UP000509623"/>
    </source>
</evidence>
<dbReference type="Pfam" id="PF05133">
    <property type="entry name" value="SPP1_portal"/>
    <property type="match status" value="1"/>
</dbReference>
<reference evidence="2" key="2">
    <citation type="journal article" date="2021" name="Appl. Environ. Microbiol.">
        <title>Adaptability of a Caproate-Producing Bacterium Contributes to Its Dominance in an Anaerobic Fermentation System.</title>
        <authorList>
            <person name="Wang H."/>
            <person name="Gu Y."/>
            <person name="Zhou W."/>
            <person name="Zhao D."/>
            <person name="Qiao Z."/>
            <person name="Zheng J."/>
            <person name="Gao J."/>
            <person name="Chen X."/>
            <person name="Ren C."/>
            <person name="Xu Y."/>
        </authorList>
    </citation>
    <scope>NUCLEOTIDE SEQUENCE</scope>
    <source>
        <strain evidence="2">JNU-WLY1368</strain>
    </source>
</reference>
<reference evidence="2" key="3">
    <citation type="journal article" date="2022" name="Int. J. Syst. Evol. Microbiol.">
        <title>Caproicibacterium lactatifermentans sp. nov., isolated from pit clay used for the production of Chinese strong aroma-type liquor.</title>
        <authorList>
            <person name="Wang H."/>
            <person name="Gu Y."/>
            <person name="Zhao D."/>
            <person name="Qiao Z."/>
            <person name="Zheng J."/>
            <person name="Gao J."/>
            <person name="Ren C."/>
            <person name="Xu Y."/>
        </authorList>
    </citation>
    <scope>NUCLEOTIDE SEQUENCE</scope>
    <source>
        <strain evidence="2">JNU-WLY1368</strain>
    </source>
</reference>
<keyword evidence="4" id="KW-1185">Reference proteome</keyword>
<proteinExistence type="predicted"/>
<dbReference type="InterPro" id="IPR021145">
    <property type="entry name" value="Portal_protein_SPP1_Gp6-like"/>
</dbReference>
<evidence type="ECO:0000313" key="1">
    <source>
        <dbReference type="EMBL" id="QKN24236.1"/>
    </source>
</evidence>
<dbReference type="EMBL" id="CP046051">
    <property type="protein sequence ID" value="QKN24236.1"/>
    <property type="molecule type" value="Genomic_DNA"/>
</dbReference>
<reference evidence="3 4" key="1">
    <citation type="submission" date="2019-11" db="EMBL/GenBank/DDBJ databases">
        <authorList>
            <person name="Ren C."/>
            <person name="Wang H."/>
            <person name="Xu Y."/>
        </authorList>
    </citation>
    <scope>NUCLEOTIDE SEQUENCE [LARGE SCALE GENOMIC DNA]</scope>
    <source>
        <strain evidence="4">JNU-WLY1368</strain>
        <strain evidence="1 3">LBM 19010</strain>
    </source>
</reference>
<organism evidence="1 3">
    <name type="scientific">Caproicibacterium lactatifermentans</name>
    <dbReference type="NCBI Taxonomy" id="2666138"/>
    <lineage>
        <taxon>Bacteria</taxon>
        <taxon>Bacillati</taxon>
        <taxon>Bacillota</taxon>
        <taxon>Clostridia</taxon>
        <taxon>Eubacteriales</taxon>
        <taxon>Oscillospiraceae</taxon>
        <taxon>Caproicibacterium</taxon>
    </lineage>
</organism>
<dbReference type="EMBL" id="CP046161">
    <property type="protein sequence ID" value="QKO30692.1"/>
    <property type="molecule type" value="Genomic_DNA"/>
</dbReference>
<dbReference type="KEGG" id="clf:GJQ69_06900"/>
<accession>A0A859DRC9</accession>
<gene>
    <name evidence="1" type="ORF">GJQ69_06900</name>
    <name evidence="2" type="ORF">GKP14_06615</name>
</gene>